<feature type="domain" description="CHAT" evidence="1">
    <location>
        <begin position="917"/>
        <end position="1196"/>
    </location>
</feature>
<reference evidence="2 3" key="1">
    <citation type="submission" date="2019-09" db="EMBL/GenBank/DDBJ databases">
        <title>Goodfellowia gen. nov., a new genus of the Pseudonocardineae related to Actinoalloteichus, containing Goodfellowia coeruleoviolacea gen. nov., comb. nov. gen. nov., comb. nov.</title>
        <authorList>
            <person name="Labeda D."/>
        </authorList>
    </citation>
    <scope>NUCLEOTIDE SEQUENCE [LARGE SCALE GENOMIC DNA]</scope>
    <source>
        <strain evidence="2 3">AN110305</strain>
    </source>
</reference>
<dbReference type="RefSeq" id="WP_149855144.1">
    <property type="nucleotide sequence ID" value="NZ_VUOB01000108.1"/>
</dbReference>
<dbReference type="Pfam" id="PF12770">
    <property type="entry name" value="CHAT"/>
    <property type="match status" value="1"/>
</dbReference>
<proteinExistence type="predicted"/>
<organism evidence="2 3">
    <name type="scientific">Solihabitans fulvus</name>
    <dbReference type="NCBI Taxonomy" id="1892852"/>
    <lineage>
        <taxon>Bacteria</taxon>
        <taxon>Bacillati</taxon>
        <taxon>Actinomycetota</taxon>
        <taxon>Actinomycetes</taxon>
        <taxon>Pseudonocardiales</taxon>
        <taxon>Pseudonocardiaceae</taxon>
        <taxon>Solihabitans</taxon>
    </lineage>
</organism>
<dbReference type="OrthoDB" id="3206999at2"/>
<accession>A0A5B2W6W9</accession>
<reference evidence="2 3" key="2">
    <citation type="submission" date="2019-09" db="EMBL/GenBank/DDBJ databases">
        <authorList>
            <person name="Jin C."/>
        </authorList>
    </citation>
    <scope>NUCLEOTIDE SEQUENCE [LARGE SCALE GENOMIC DNA]</scope>
    <source>
        <strain evidence="2 3">AN110305</strain>
    </source>
</reference>
<comment type="caution">
    <text evidence="2">The sequence shown here is derived from an EMBL/GenBank/DDBJ whole genome shotgun (WGS) entry which is preliminary data.</text>
</comment>
<evidence type="ECO:0000313" key="3">
    <source>
        <dbReference type="Proteomes" id="UP000323454"/>
    </source>
</evidence>
<dbReference type="InterPro" id="IPR024983">
    <property type="entry name" value="CHAT_dom"/>
</dbReference>
<dbReference type="EMBL" id="VUOB01000108">
    <property type="protein sequence ID" value="KAA2247673.1"/>
    <property type="molecule type" value="Genomic_DNA"/>
</dbReference>
<dbReference type="AlphaFoldDB" id="A0A5B2W6W9"/>
<keyword evidence="3" id="KW-1185">Reference proteome</keyword>
<protein>
    <submittedName>
        <fullName evidence="2">CHAT domain-containing protein</fullName>
    </submittedName>
</protein>
<gene>
    <name evidence="2" type="ORF">F0L68_40020</name>
</gene>
<sequence length="1198" mass="125371">MDGQALARVRDRVRSHASGGQQDAVLGSAALLDAAQLVLDAVDRLSADAPAGLAVPVAHAVANLHWARWSLLPEDRGAADFHTAFCLFTVLRAADPRMVPAALARSFAAQPPEQQPPHEILHAVGAVLAGEYGHDPDEDLALYATVLFGQAVKLVPASDPARPVLLFDFGLALRRLADHTGDEDSLRAAAEYLWQGASALRTDPARIAAAWAEVGDTLNLVFDSTKRLSHLDGALAAHRAAVAAVPDVAAHARVGADLWRRYQLTARPDLLEGAAAAFLAAARLAPDTHPLRPGVLSSLATALLERGAITRDLALVAEAVAVAEAAVTSVTAGTAKHHDGIAVADNLVALHEILARARRDGVLPESVARPDNADLAGDRAAAADGLVRDFGRAGDPADLDLAVQLADWALGAPVLDTATAAVALGAIARADLMRFQLFGDPAELDTAAGAAKRAVDLSRPDAPERADRLATLGSVLRTRFEVVGDLRDLDAALAALAAAVGSLRQGHPAYAEVRSAHGAALLARFAVSREPALLASALAATGAAVGATSADDPAYASFLTRHGRALAARFEQTGEPAQLAAAVAAQAAAVEASPPTHPEHAMTRWSLAAVLRSRWQLTGDPADRDRAAALLGDALAALPADDPRRGLALTELADTVADPAESIAAYRAAAWCAPAFTRVRLTAARRYGELSLARGDHAAALAGYRLAIQDLLPRLVDGRPTEDSRRRDAETFPWLASDAAAAAIAAGEPEEGLRLLEQGRSIRWARALELRGEHEDLRAAHPAQAARFAEVRAALSAEVGRVASAAGRGRAGRHDRLLAEIRELPGFAGFLRPPSSDRLRAAASGGPVAVVNLSRQRCDALLLVPGRADVLVCPLPEVTAQDVAHRSGEFAGALRLLGAPDTDQAARTKGEDVVLSTLEWLWDEIAEPVLTELGLCAAVEDGAEWPRLRWCPTGPLAALPLHAAGRHGVDQDGAWVGDRVVSSYAPTLTALLRKDSRRSDGPPRVLGVGLAHTRGGPPLASAQAELAALRELFGARVAPLVGSRATRSAILAALPNHPVAHFACHGRHDPDDPAAAHLVVHDGPLPLRDLAGADLTSAELAFLSACDTVDGRPSTFGDEPIHFAAACQLAGYRQVVGALWHLADESGPILTREVYASLADGASFDPALALHLAVRGLRRDDRFAAPSHWARFVHIGPS</sequence>
<name>A0A5B2W6W9_9PSEU</name>
<dbReference type="Proteomes" id="UP000323454">
    <property type="component" value="Unassembled WGS sequence"/>
</dbReference>
<evidence type="ECO:0000259" key="1">
    <source>
        <dbReference type="Pfam" id="PF12770"/>
    </source>
</evidence>
<evidence type="ECO:0000313" key="2">
    <source>
        <dbReference type="EMBL" id="KAA2247673.1"/>
    </source>
</evidence>